<dbReference type="PANTHER" id="PTHR34933">
    <property type="entry name" value="FLAGELLAR L-RING PROTEIN"/>
    <property type="match status" value="1"/>
</dbReference>
<dbReference type="Pfam" id="PF02107">
    <property type="entry name" value="FlgH"/>
    <property type="match status" value="1"/>
</dbReference>
<dbReference type="GO" id="GO:0003774">
    <property type="term" value="F:cytoskeletal motor activity"/>
    <property type="evidence" value="ECO:0007669"/>
    <property type="project" value="InterPro"/>
</dbReference>
<evidence type="ECO:0000256" key="3">
    <source>
        <dbReference type="ARBA" id="ARBA00004442"/>
    </source>
</evidence>
<evidence type="ECO:0000313" key="14">
    <source>
        <dbReference type="Proteomes" id="UP000190559"/>
    </source>
</evidence>
<organism evidence="13 14">
    <name type="scientific">Xanthomonas axonopodis pv. melhusii</name>
    <dbReference type="NCBI Taxonomy" id="487834"/>
    <lineage>
        <taxon>Bacteria</taxon>
        <taxon>Pseudomonadati</taxon>
        <taxon>Pseudomonadota</taxon>
        <taxon>Gammaproteobacteria</taxon>
        <taxon>Lysobacterales</taxon>
        <taxon>Lysobacteraceae</taxon>
        <taxon>Xanthomonas</taxon>
    </lineage>
</organism>
<evidence type="ECO:0000256" key="4">
    <source>
        <dbReference type="ARBA" id="ARBA00004635"/>
    </source>
</evidence>
<comment type="subunit">
    <text evidence="6">The basal body constitutes a major portion of the flagellar organelle and consists of four rings (L,P,S, and M) mounted on a central rod.</text>
</comment>
<evidence type="ECO:0000256" key="8">
    <source>
        <dbReference type="ARBA" id="ARBA00023136"/>
    </source>
</evidence>
<reference evidence="13 14" key="1">
    <citation type="submission" date="2015-12" db="EMBL/GenBank/DDBJ databases">
        <authorList>
            <person name="Shamseldin A."/>
            <person name="Moawad H."/>
            <person name="Abd El-Rahim W.M."/>
            <person name="Sadowsky M.J."/>
        </authorList>
    </citation>
    <scope>NUCLEOTIDE SEQUENCE [LARGE SCALE GENOMIC DNA]</scope>
    <source>
        <strain evidence="13 14">LMG9050</strain>
    </source>
</reference>
<evidence type="ECO:0000256" key="2">
    <source>
        <dbReference type="ARBA" id="ARBA00004117"/>
    </source>
</evidence>
<evidence type="ECO:0000256" key="12">
    <source>
        <dbReference type="ARBA" id="ARBA00023288"/>
    </source>
</evidence>
<keyword evidence="13" id="KW-0966">Cell projection</keyword>
<keyword evidence="7" id="KW-0732">Signal</keyword>
<sequence>MLAALLSATSSQCALAQESLINPNTYRGIAADRRAYRVGDVLTVNVLEAARARSGAATDAGSDVRLSGTAGNNAYRGSFDAGLSGATKGSAETSRVGELRTQLSVQVKEVLNDGSLVVEGEQSLLINKEDQRITLSGIVRPDDILADNTVWSHRLANARVEFNGKGVVAESQRQSVAYRLLKWLRVL</sequence>
<protein>
    <submittedName>
        <fullName evidence="13">Flagellar biosynthesis protein FlgH</fullName>
    </submittedName>
</protein>
<dbReference type="GO" id="GO:0009279">
    <property type="term" value="C:cell outer membrane"/>
    <property type="evidence" value="ECO:0007669"/>
    <property type="project" value="UniProtKB-SubCell"/>
</dbReference>
<dbReference type="GO" id="GO:0009427">
    <property type="term" value="C:bacterial-type flagellum basal body, distal rod, L ring"/>
    <property type="evidence" value="ECO:0007669"/>
    <property type="project" value="InterPro"/>
</dbReference>
<dbReference type="AlphaFoldDB" id="A0A1T1NSQ7"/>
<gene>
    <name evidence="13" type="ORF">Xmlh_19275</name>
</gene>
<dbReference type="PRINTS" id="PR01008">
    <property type="entry name" value="FLGLRINGFLGH"/>
</dbReference>
<comment type="similarity">
    <text evidence="5">Belongs to the FlgH family.</text>
</comment>
<dbReference type="InterPro" id="IPR000527">
    <property type="entry name" value="Flag_Lring"/>
</dbReference>
<comment type="function">
    <text evidence="1">Assembles around the rod to form the L-ring and probably protects the motor/basal body from shearing forces during rotation.</text>
</comment>
<evidence type="ECO:0000256" key="5">
    <source>
        <dbReference type="ARBA" id="ARBA00006929"/>
    </source>
</evidence>
<evidence type="ECO:0000256" key="11">
    <source>
        <dbReference type="ARBA" id="ARBA00023237"/>
    </source>
</evidence>
<accession>A0A1T1NSQ7</accession>
<comment type="subcellular location">
    <subcellularLocation>
        <location evidence="2">Bacterial flagellum basal body</location>
    </subcellularLocation>
    <subcellularLocation>
        <location evidence="3">Cell outer membrane</location>
    </subcellularLocation>
    <subcellularLocation>
        <location evidence="4">Membrane</location>
        <topology evidence="4">Lipid-anchor</topology>
    </subcellularLocation>
</comment>
<keyword evidence="13" id="KW-0282">Flagellum</keyword>
<evidence type="ECO:0000256" key="7">
    <source>
        <dbReference type="ARBA" id="ARBA00022729"/>
    </source>
</evidence>
<evidence type="ECO:0000256" key="6">
    <source>
        <dbReference type="ARBA" id="ARBA00011439"/>
    </source>
</evidence>
<dbReference type="PANTHER" id="PTHR34933:SF1">
    <property type="entry name" value="FLAGELLAR L-RING PROTEIN"/>
    <property type="match status" value="1"/>
</dbReference>
<name>A0A1T1NSQ7_9XANT</name>
<dbReference type="GO" id="GO:0071973">
    <property type="term" value="P:bacterial-type flagellum-dependent cell motility"/>
    <property type="evidence" value="ECO:0007669"/>
    <property type="project" value="InterPro"/>
</dbReference>
<evidence type="ECO:0000313" key="13">
    <source>
        <dbReference type="EMBL" id="OOW66414.1"/>
    </source>
</evidence>
<keyword evidence="8" id="KW-0472">Membrane</keyword>
<dbReference type="Proteomes" id="UP000190559">
    <property type="component" value="Unassembled WGS sequence"/>
</dbReference>
<keyword evidence="13" id="KW-0969">Cilium</keyword>
<comment type="caution">
    <text evidence="13">The sequence shown here is derived from an EMBL/GenBank/DDBJ whole genome shotgun (WGS) entry which is preliminary data.</text>
</comment>
<keyword evidence="10" id="KW-0975">Bacterial flagellum</keyword>
<proteinExistence type="inferred from homology"/>
<evidence type="ECO:0000256" key="10">
    <source>
        <dbReference type="ARBA" id="ARBA00023143"/>
    </source>
</evidence>
<keyword evidence="9" id="KW-0564">Palmitate</keyword>
<dbReference type="EMBL" id="LOJW01000050">
    <property type="protein sequence ID" value="OOW66414.1"/>
    <property type="molecule type" value="Genomic_DNA"/>
</dbReference>
<dbReference type="RefSeq" id="WP_003488399.1">
    <property type="nucleotide sequence ID" value="NZ_LOJW01000050.1"/>
</dbReference>
<keyword evidence="12" id="KW-0449">Lipoprotein</keyword>
<evidence type="ECO:0000256" key="9">
    <source>
        <dbReference type="ARBA" id="ARBA00023139"/>
    </source>
</evidence>
<keyword evidence="11" id="KW-0998">Cell outer membrane</keyword>
<evidence type="ECO:0000256" key="1">
    <source>
        <dbReference type="ARBA" id="ARBA00002591"/>
    </source>
</evidence>